<evidence type="ECO:0000313" key="2">
    <source>
        <dbReference type="EMBL" id="KAJ1360682.1"/>
    </source>
</evidence>
<reference evidence="2" key="1">
    <citation type="submission" date="2021-06" db="EMBL/GenBank/DDBJ databases">
        <title>Parelaphostrongylus tenuis whole genome reference sequence.</title>
        <authorList>
            <person name="Garwood T.J."/>
            <person name="Larsen P.A."/>
            <person name="Fountain-Jones N.M."/>
            <person name="Garbe J.R."/>
            <person name="Macchietto M.G."/>
            <person name="Kania S.A."/>
            <person name="Gerhold R.W."/>
            <person name="Richards J.E."/>
            <person name="Wolf T.M."/>
        </authorList>
    </citation>
    <scope>NUCLEOTIDE SEQUENCE</scope>
    <source>
        <strain evidence="2">MNPRO001-30</strain>
        <tissue evidence="2">Meninges</tissue>
    </source>
</reference>
<name>A0AAD5N3E6_PARTN</name>
<evidence type="ECO:0000256" key="1">
    <source>
        <dbReference type="SAM" id="MobiDB-lite"/>
    </source>
</evidence>
<feature type="compositionally biased region" description="Basic and acidic residues" evidence="1">
    <location>
        <begin position="1"/>
        <end position="10"/>
    </location>
</feature>
<accession>A0AAD5N3E6</accession>
<feature type="region of interest" description="Disordered" evidence="1">
    <location>
        <begin position="1"/>
        <end position="51"/>
    </location>
</feature>
<proteinExistence type="predicted"/>
<organism evidence="2 3">
    <name type="scientific">Parelaphostrongylus tenuis</name>
    <name type="common">Meningeal worm</name>
    <dbReference type="NCBI Taxonomy" id="148309"/>
    <lineage>
        <taxon>Eukaryota</taxon>
        <taxon>Metazoa</taxon>
        <taxon>Ecdysozoa</taxon>
        <taxon>Nematoda</taxon>
        <taxon>Chromadorea</taxon>
        <taxon>Rhabditida</taxon>
        <taxon>Rhabditina</taxon>
        <taxon>Rhabditomorpha</taxon>
        <taxon>Strongyloidea</taxon>
        <taxon>Metastrongylidae</taxon>
        <taxon>Parelaphostrongylus</taxon>
    </lineage>
</organism>
<protein>
    <submittedName>
        <fullName evidence="2">Uncharacterized protein</fullName>
    </submittedName>
</protein>
<feature type="compositionally biased region" description="Basic and acidic residues" evidence="1">
    <location>
        <begin position="37"/>
        <end position="51"/>
    </location>
</feature>
<dbReference type="EMBL" id="JAHQIW010003936">
    <property type="protein sequence ID" value="KAJ1360682.1"/>
    <property type="molecule type" value="Genomic_DNA"/>
</dbReference>
<sequence length="51" mass="5771">MSAIRQRSDATRTSGPLKETSPKPRKHESSLTPFIRTVKEAKDKQHITLPI</sequence>
<gene>
    <name evidence="2" type="ORF">KIN20_019711</name>
</gene>
<dbReference type="Proteomes" id="UP001196413">
    <property type="component" value="Unassembled WGS sequence"/>
</dbReference>
<keyword evidence="3" id="KW-1185">Reference proteome</keyword>
<comment type="caution">
    <text evidence="2">The sequence shown here is derived from an EMBL/GenBank/DDBJ whole genome shotgun (WGS) entry which is preliminary data.</text>
</comment>
<dbReference type="AlphaFoldDB" id="A0AAD5N3E6"/>
<evidence type="ECO:0000313" key="3">
    <source>
        <dbReference type="Proteomes" id="UP001196413"/>
    </source>
</evidence>